<feature type="region of interest" description="Disordered" evidence="9">
    <location>
        <begin position="263"/>
        <end position="286"/>
    </location>
</feature>
<gene>
    <name evidence="12" type="ORF">BCV69DRAFT_98273</name>
</gene>
<dbReference type="Pfam" id="PF03315">
    <property type="entry name" value="SDH_beta"/>
    <property type="match status" value="1"/>
</dbReference>
<name>A0A316UFX7_9BASI</name>
<evidence type="ECO:0000256" key="9">
    <source>
        <dbReference type="SAM" id="MobiDB-lite"/>
    </source>
</evidence>
<dbReference type="PANTHER" id="PTHR30182:SF1">
    <property type="entry name" value="L-SERINE DEHYDRATASE 1"/>
    <property type="match status" value="1"/>
</dbReference>
<keyword evidence="5" id="KW-0479">Metal-binding</keyword>
<dbReference type="RefSeq" id="XP_025349973.1">
    <property type="nucleotide sequence ID" value="XM_025495676.1"/>
</dbReference>
<keyword evidence="13" id="KW-1185">Reference proteome</keyword>
<dbReference type="Proteomes" id="UP000245942">
    <property type="component" value="Unassembled WGS sequence"/>
</dbReference>
<proteinExistence type="predicted"/>
<keyword evidence="6" id="KW-0408">Iron</keyword>
<feature type="compositionally biased region" description="Basic and acidic residues" evidence="9">
    <location>
        <begin position="302"/>
        <end position="317"/>
    </location>
</feature>
<evidence type="ECO:0000256" key="2">
    <source>
        <dbReference type="ARBA" id="ARBA00004742"/>
    </source>
</evidence>
<evidence type="ECO:0000256" key="4">
    <source>
        <dbReference type="ARBA" id="ARBA00022485"/>
    </source>
</evidence>
<feature type="region of interest" description="Disordered" evidence="9">
    <location>
        <begin position="50"/>
        <end position="85"/>
    </location>
</feature>
<evidence type="ECO:0000313" key="12">
    <source>
        <dbReference type="EMBL" id="PWN22813.1"/>
    </source>
</evidence>
<evidence type="ECO:0000259" key="10">
    <source>
        <dbReference type="Pfam" id="PF03313"/>
    </source>
</evidence>
<evidence type="ECO:0000256" key="3">
    <source>
        <dbReference type="ARBA" id="ARBA00022432"/>
    </source>
</evidence>
<evidence type="ECO:0000313" key="13">
    <source>
        <dbReference type="Proteomes" id="UP000245942"/>
    </source>
</evidence>
<evidence type="ECO:0000259" key="11">
    <source>
        <dbReference type="Pfam" id="PF03315"/>
    </source>
</evidence>
<dbReference type="InterPro" id="IPR005130">
    <property type="entry name" value="Ser_deHydtase-like_asu"/>
</dbReference>
<dbReference type="GO" id="GO:0006094">
    <property type="term" value="P:gluconeogenesis"/>
    <property type="evidence" value="ECO:0007669"/>
    <property type="project" value="UniProtKB-KW"/>
</dbReference>
<feature type="compositionally biased region" description="Polar residues" evidence="9">
    <location>
        <begin position="276"/>
        <end position="286"/>
    </location>
</feature>
<keyword evidence="7" id="KW-0411">Iron-sulfur</keyword>
<dbReference type="InterPro" id="IPR005131">
    <property type="entry name" value="Ser_deHydtase_bsu"/>
</dbReference>
<accession>A0A316UFX7</accession>
<dbReference type="GO" id="GO:0003941">
    <property type="term" value="F:L-serine ammonia-lyase activity"/>
    <property type="evidence" value="ECO:0007669"/>
    <property type="project" value="InterPro"/>
</dbReference>
<evidence type="ECO:0000256" key="7">
    <source>
        <dbReference type="ARBA" id="ARBA00023014"/>
    </source>
</evidence>
<dbReference type="EMBL" id="KZ819322">
    <property type="protein sequence ID" value="PWN22813.1"/>
    <property type="molecule type" value="Genomic_DNA"/>
</dbReference>
<comment type="cofactor">
    <cofactor evidence="1">
        <name>[4Fe-4S] cluster</name>
        <dbReference type="ChEBI" id="CHEBI:49883"/>
    </cofactor>
</comment>
<evidence type="ECO:0000256" key="1">
    <source>
        <dbReference type="ARBA" id="ARBA00001966"/>
    </source>
</evidence>
<dbReference type="InterPro" id="IPR029009">
    <property type="entry name" value="ASB_dom_sf"/>
</dbReference>
<dbReference type="Gene3D" id="3.30.1330.90">
    <property type="entry name" value="D-3-phosphoglycerate dehydrogenase, domain 3"/>
    <property type="match status" value="1"/>
</dbReference>
<keyword evidence="8" id="KW-0456">Lyase</keyword>
<dbReference type="GeneID" id="37017410"/>
<evidence type="ECO:0008006" key="14">
    <source>
        <dbReference type="Google" id="ProtNLM"/>
    </source>
</evidence>
<dbReference type="GO" id="GO:0051539">
    <property type="term" value="F:4 iron, 4 sulfur cluster binding"/>
    <property type="evidence" value="ECO:0007669"/>
    <property type="project" value="UniProtKB-KW"/>
</dbReference>
<keyword evidence="4" id="KW-0004">4Fe-4S</keyword>
<feature type="domain" description="Serine dehydratase beta chain" evidence="11">
    <location>
        <begin position="95"/>
        <end position="255"/>
    </location>
</feature>
<comment type="pathway">
    <text evidence="2">Carbohydrate biosynthesis; gluconeogenesis.</text>
</comment>
<feature type="region of interest" description="Disordered" evidence="9">
    <location>
        <begin position="302"/>
        <end position="336"/>
    </location>
</feature>
<feature type="domain" description="Serine dehydratase-like alpha subunit" evidence="10">
    <location>
        <begin position="377"/>
        <end position="714"/>
    </location>
</feature>
<evidence type="ECO:0000256" key="5">
    <source>
        <dbReference type="ARBA" id="ARBA00022723"/>
    </source>
</evidence>
<evidence type="ECO:0000256" key="8">
    <source>
        <dbReference type="ARBA" id="ARBA00023239"/>
    </source>
</evidence>
<dbReference type="Pfam" id="PF03313">
    <property type="entry name" value="SDH_alpha"/>
    <property type="match status" value="1"/>
</dbReference>
<evidence type="ECO:0000256" key="6">
    <source>
        <dbReference type="ARBA" id="ARBA00023004"/>
    </source>
</evidence>
<dbReference type="OrthoDB" id="192663at2759"/>
<dbReference type="InterPro" id="IPR051318">
    <property type="entry name" value="Fe-S_L-Ser"/>
</dbReference>
<dbReference type="AlphaFoldDB" id="A0A316UFX7"/>
<sequence length="726" mass="76441">MLSRSGNTFRQVATQAVAVSIARSAQRGGYATASKVLRRPLKQDLAQSYSGVHFPPASGEDAGDPPRPPPASTSSAPSDHSDADLPRSTDHAVISLFDLFSIGLGPSSSHTIGPMRAALIFIRDILDRDPTLVPRIARLKIALFGALAATGEGHLTPQALLAGFEGEDPESADPDEVPERYAAILRDKKLQLGRKVPELAGGIEVAFDYYKDLAWHWDRQLPVHPNGMRFSVFSVEGDLLATNEYFSVGGGFVVNGSLATDPGLNPAKDAEEGSTALASGESSTSHPADVMENVFYKEVRRSNAHQERRSGMAHVEDGAEDAMSPLPPPPSASGEEGVTLEATKMAMREPEASAAPDADHIPLPFHNGNSLLRLCSKHNLTIAQIVFRNELTWRSPDEVRARIFHIWGVMEAAIRSGCHSTEELLPGPMKVQRRAPGLYRRLMRGLSSSAPSLAERSLGGAAGTADAMEGEASLGGPVAMGSSSETPGLPAIGLSPTSGLAQSKRVHGSLIHHPLPTPPRRSISNPDIDRLSAFAIAVNEENAAGRRVVTAPTLGSCGTIPAVLYWHLCFHSDDQEKDVETFLLTCAAIAMLFKRGASISAAEAGCMGEIGVATAMAAAGLTAVLGGTPSQIEHAAEIGIEHNLGMSCDPVGGQVLIPCVERNSMGAVKAVVASQLALSSHSHYVSLDEAIAAMKETAQGMSSRFKETSLAGLATAVKIPVAVPAC</sequence>
<protein>
    <recommendedName>
        <fullName evidence="14">L-serine ammonia-lyase</fullName>
    </recommendedName>
</protein>
<dbReference type="FunFam" id="3.30.1330.90:FF:000001">
    <property type="entry name" value="L-serine ammonia-lyase 1"/>
    <property type="match status" value="1"/>
</dbReference>
<feature type="region of interest" description="Disordered" evidence="9">
    <location>
        <begin position="453"/>
        <end position="482"/>
    </location>
</feature>
<keyword evidence="3" id="KW-0312">Gluconeogenesis</keyword>
<dbReference type="GO" id="GO:0046872">
    <property type="term" value="F:metal ion binding"/>
    <property type="evidence" value="ECO:0007669"/>
    <property type="project" value="UniProtKB-KW"/>
</dbReference>
<organism evidence="12 13">
    <name type="scientific">Pseudomicrostroma glucosiphilum</name>
    <dbReference type="NCBI Taxonomy" id="1684307"/>
    <lineage>
        <taxon>Eukaryota</taxon>
        <taxon>Fungi</taxon>
        <taxon>Dikarya</taxon>
        <taxon>Basidiomycota</taxon>
        <taxon>Ustilaginomycotina</taxon>
        <taxon>Exobasidiomycetes</taxon>
        <taxon>Microstromatales</taxon>
        <taxon>Microstromatales incertae sedis</taxon>
        <taxon>Pseudomicrostroma</taxon>
    </lineage>
</organism>
<dbReference type="SUPFAM" id="SSF143548">
    <property type="entry name" value="Serine metabolism enzymes domain"/>
    <property type="match status" value="1"/>
</dbReference>
<dbReference type="STRING" id="1684307.A0A316UFX7"/>
<dbReference type="PANTHER" id="PTHR30182">
    <property type="entry name" value="L-SERINE DEHYDRATASE"/>
    <property type="match status" value="1"/>
</dbReference>
<reference evidence="12 13" key="1">
    <citation type="journal article" date="2018" name="Mol. Biol. Evol.">
        <title>Broad Genomic Sampling Reveals a Smut Pathogenic Ancestry of the Fungal Clade Ustilaginomycotina.</title>
        <authorList>
            <person name="Kijpornyongpan T."/>
            <person name="Mondo S.J."/>
            <person name="Barry K."/>
            <person name="Sandor L."/>
            <person name="Lee J."/>
            <person name="Lipzen A."/>
            <person name="Pangilinan J."/>
            <person name="LaButti K."/>
            <person name="Hainaut M."/>
            <person name="Henrissat B."/>
            <person name="Grigoriev I.V."/>
            <person name="Spatafora J.W."/>
            <person name="Aime M.C."/>
        </authorList>
    </citation>
    <scope>NUCLEOTIDE SEQUENCE [LARGE SCALE GENOMIC DNA]</scope>
    <source>
        <strain evidence="12 13">MCA 4718</strain>
    </source>
</reference>